<keyword evidence="5" id="KW-1185">Reference proteome</keyword>
<dbReference type="InterPro" id="IPR002498">
    <property type="entry name" value="PInositol-4-P-4/5-kinase_core"/>
</dbReference>
<feature type="region of interest" description="Disordered" evidence="2">
    <location>
        <begin position="76"/>
        <end position="108"/>
    </location>
</feature>
<sequence length="809" mass="89433">MVASVSPAQSGRGHGGTFTAPSSPTSRVFESKDPITMVRQALDAEEQRIRVSDHLTRETFDVTLSRSAPYASPLISPYRPDESKSMQSQGHDWHAGTITPPPSRRRRPRWMRYNDEDVETPPDVPSRGGIGAFVWYPDARSPIPSRHGSPVAATAPHESAPISSSPVTSMSSPALTPSSPPSTALRTPGTTHVASVPPTSPPASPPSMPSSPPPPISSAYGSLAPTRASSIASRSSRAEAGTDASFLTSSSAMYYDAPSTLSHDRTEPPLMDVHAMLGTDAMPSTSSAPAEQVVPAIKESPRPPASVQGVRTDREQEAIAARQALAQRRSSHSMSAISTAMVPQRMNTSSTISATERTFDQEMAENADALRRSWRAKNQGSTANDQTGHVVPAGLKGNLIGEDHVNYVLMYHMLTGIRIAVSRCEARPPAPLTSADFGAKYKFTFDIIGNELASKSTYDFKFKDYAPSVFRDLRRHFGLDAGDYLLSLAAKYILTELGSPGKSGSFFYFSHDYRFIIKTIRHGEHKLFLKILQPYYEHVQANPQTLLSQFYGLHRVKLPGRKKIHFVIMNNLFPPHRDVHELYDLKGSYVSREQTSSNPHAVLKDTNWTKRGRVIELGPEKHALFEKQLRADVALLQRLRLMDYSLLIGLHDVAAGAGLQRTSTLRGGGVQPMLRKPSIVVSPVDDPRDTSVQSPVLRGGERDAHMLFARDAANLTDTPETQNKRHAERQRQVVFYQDEGGFRATDAQNHPLPVIYYLGIIDIFTQYDAVKRAEHAWKSIWYDRRGISPVPPRQYGERFIRFLVRQKHP</sequence>
<evidence type="ECO:0000256" key="1">
    <source>
        <dbReference type="PROSITE-ProRule" id="PRU00781"/>
    </source>
</evidence>
<feature type="compositionally biased region" description="Low complexity" evidence="2">
    <location>
        <begin position="159"/>
        <end position="188"/>
    </location>
</feature>
<keyword evidence="1" id="KW-0067">ATP-binding</keyword>
<feature type="compositionally biased region" description="Pro residues" evidence="2">
    <location>
        <begin position="198"/>
        <end position="216"/>
    </location>
</feature>
<dbReference type="EMBL" id="LGAV01000003">
    <property type="protein sequence ID" value="KOS14815.1"/>
    <property type="molecule type" value="Genomic_DNA"/>
</dbReference>
<proteinExistence type="predicted"/>
<dbReference type="GO" id="GO:0005886">
    <property type="term" value="C:plasma membrane"/>
    <property type="evidence" value="ECO:0007669"/>
    <property type="project" value="TreeGrafter"/>
</dbReference>
<protein>
    <submittedName>
        <fullName evidence="4">Saicar synthase-like protein</fullName>
    </submittedName>
</protein>
<dbReference type="STRING" id="77020.A0A0M9VPU2"/>
<dbReference type="RefSeq" id="XP_017992447.1">
    <property type="nucleotide sequence ID" value="XM_018135475.1"/>
</dbReference>
<feature type="compositionally biased region" description="Polar residues" evidence="2">
    <location>
        <begin position="19"/>
        <end position="28"/>
    </location>
</feature>
<evidence type="ECO:0000259" key="3">
    <source>
        <dbReference type="PROSITE" id="PS51455"/>
    </source>
</evidence>
<evidence type="ECO:0000313" key="5">
    <source>
        <dbReference type="Proteomes" id="UP000037751"/>
    </source>
</evidence>
<dbReference type="OrthoDB" id="20783at2759"/>
<reference evidence="4 5" key="1">
    <citation type="submission" date="2015-07" db="EMBL/GenBank/DDBJ databases">
        <title>Draft Genome Sequence of Malassezia furfur CBS1878 and Malassezia pachydermatis CBS1879.</title>
        <authorList>
            <person name="Triana S."/>
            <person name="Ohm R."/>
            <person name="Gonzalez A."/>
            <person name="DeCock H."/>
            <person name="Restrepo S."/>
            <person name="Celis A."/>
        </authorList>
    </citation>
    <scope>NUCLEOTIDE SEQUENCE [LARGE SCALE GENOMIC DNA]</scope>
    <source>
        <strain evidence="4 5">CBS 1879</strain>
    </source>
</reference>
<dbReference type="InterPro" id="IPR023610">
    <property type="entry name" value="PInositol-4/5-P-5/4-kinase"/>
</dbReference>
<keyword evidence="1" id="KW-0418">Kinase</keyword>
<gene>
    <name evidence="4" type="ORF">Malapachy_0963</name>
</gene>
<dbReference type="PANTHER" id="PTHR23086:SF8">
    <property type="entry name" value="PHOSPHATIDYLINOSITOL 5-PHOSPHATE 4-KINASE, ISOFORM A"/>
    <property type="match status" value="1"/>
</dbReference>
<name>A0A0M9VPU2_9BASI</name>
<dbReference type="InterPro" id="IPR027483">
    <property type="entry name" value="PInositol-4-P-4/5-kinase_C_sf"/>
</dbReference>
<keyword evidence="1" id="KW-0547">Nucleotide-binding</keyword>
<evidence type="ECO:0000256" key="2">
    <source>
        <dbReference type="SAM" id="MobiDB-lite"/>
    </source>
</evidence>
<evidence type="ECO:0000313" key="4">
    <source>
        <dbReference type="EMBL" id="KOS14815.1"/>
    </source>
</evidence>
<dbReference type="PROSITE" id="PS51455">
    <property type="entry name" value="PIPK"/>
    <property type="match status" value="1"/>
</dbReference>
<dbReference type="GeneID" id="28727350"/>
<dbReference type="SUPFAM" id="SSF56104">
    <property type="entry name" value="SAICAR synthase-like"/>
    <property type="match status" value="1"/>
</dbReference>
<dbReference type="SMART" id="SM00330">
    <property type="entry name" value="PIPKc"/>
    <property type="match status" value="1"/>
</dbReference>
<dbReference type="Gene3D" id="3.30.800.10">
    <property type="entry name" value="Phosphatidylinositol Phosphate Kinase II Beta"/>
    <property type="match status" value="1"/>
</dbReference>
<dbReference type="GO" id="GO:0046854">
    <property type="term" value="P:phosphatidylinositol phosphate biosynthetic process"/>
    <property type="evidence" value="ECO:0007669"/>
    <property type="project" value="TreeGrafter"/>
</dbReference>
<dbReference type="Proteomes" id="UP000037751">
    <property type="component" value="Unassembled WGS sequence"/>
</dbReference>
<comment type="caution">
    <text evidence="4">The sequence shown here is derived from an EMBL/GenBank/DDBJ whole genome shotgun (WGS) entry which is preliminary data.</text>
</comment>
<dbReference type="GO" id="GO:0005524">
    <property type="term" value="F:ATP binding"/>
    <property type="evidence" value="ECO:0007669"/>
    <property type="project" value="UniProtKB-UniRule"/>
</dbReference>
<feature type="region of interest" description="Disordered" evidence="2">
    <location>
        <begin position="144"/>
        <end position="223"/>
    </location>
</feature>
<feature type="domain" description="PIPK" evidence="3">
    <location>
        <begin position="401"/>
        <end position="807"/>
    </location>
</feature>
<keyword evidence="1" id="KW-0808">Transferase</keyword>
<dbReference type="Pfam" id="PF01504">
    <property type="entry name" value="PIP5K"/>
    <property type="match status" value="1"/>
</dbReference>
<dbReference type="Gene3D" id="3.30.810.10">
    <property type="entry name" value="2-Layer Sandwich"/>
    <property type="match status" value="1"/>
</dbReference>
<dbReference type="PANTHER" id="PTHR23086">
    <property type="entry name" value="PHOSPHATIDYLINOSITOL-4-PHOSPHATE 5-KINASE"/>
    <property type="match status" value="1"/>
</dbReference>
<feature type="region of interest" description="Disordered" evidence="2">
    <location>
        <begin position="1"/>
        <end position="33"/>
    </location>
</feature>
<dbReference type="VEuPathDB" id="FungiDB:Malapachy_0963"/>
<dbReference type="GO" id="GO:0016308">
    <property type="term" value="F:1-phosphatidylinositol-4-phosphate 5-kinase activity"/>
    <property type="evidence" value="ECO:0007669"/>
    <property type="project" value="TreeGrafter"/>
</dbReference>
<dbReference type="CDD" id="cd17303">
    <property type="entry name" value="PIPKc_PIP5K_yeast_like"/>
    <property type="match status" value="1"/>
</dbReference>
<dbReference type="InterPro" id="IPR027484">
    <property type="entry name" value="PInositol-4-P-5-kinase_N"/>
</dbReference>
<dbReference type="AlphaFoldDB" id="A0A0M9VPU2"/>
<accession>A0A0M9VPU2</accession>
<organism evidence="4 5">
    <name type="scientific">Malassezia pachydermatis</name>
    <dbReference type="NCBI Taxonomy" id="77020"/>
    <lineage>
        <taxon>Eukaryota</taxon>
        <taxon>Fungi</taxon>
        <taxon>Dikarya</taxon>
        <taxon>Basidiomycota</taxon>
        <taxon>Ustilaginomycotina</taxon>
        <taxon>Malasseziomycetes</taxon>
        <taxon>Malasseziales</taxon>
        <taxon>Malasseziaceae</taxon>
        <taxon>Malassezia</taxon>
    </lineage>
</organism>